<feature type="region of interest" description="Disordered" evidence="10">
    <location>
        <begin position="160"/>
        <end position="208"/>
    </location>
</feature>
<evidence type="ECO:0000256" key="5">
    <source>
        <dbReference type="ARBA" id="ARBA00023159"/>
    </source>
</evidence>
<feature type="compositionally biased region" description="Pro residues" evidence="10">
    <location>
        <begin position="168"/>
        <end position="184"/>
    </location>
</feature>
<comment type="subcellular location">
    <subcellularLocation>
        <location evidence="9">Nucleus</location>
    </subcellularLocation>
    <subcellularLocation>
        <location evidence="9">Chromosome</location>
        <location evidence="9">Telomere</location>
    </subcellularLocation>
</comment>
<dbReference type="InterPro" id="IPR009057">
    <property type="entry name" value="Homeodomain-like_sf"/>
</dbReference>
<keyword evidence="6" id="KW-0804">Transcription</keyword>
<feature type="region of interest" description="Disordered" evidence="10">
    <location>
        <begin position="459"/>
        <end position="576"/>
    </location>
</feature>
<dbReference type="InterPro" id="IPR038104">
    <property type="entry name" value="Rap1_C_sf"/>
</dbReference>
<comment type="subunit">
    <text evidence="9">Homodimer.</text>
</comment>
<keyword evidence="5" id="KW-0010">Activator</keyword>
<feature type="region of interest" description="Disordered" evidence="10">
    <location>
        <begin position="296"/>
        <end position="352"/>
    </location>
</feature>
<dbReference type="PANTHER" id="PTHR16466">
    <property type="entry name" value="TELOMERE REPEAT-BINDING FACTOR 2-INTERACTING PROTEIN 1"/>
    <property type="match status" value="1"/>
</dbReference>
<comment type="similarity">
    <text evidence="1 9">Belongs to the RAP1 family.</text>
</comment>
<sequence>MAAPVVYQDVAPGANLHGQLFAGKKFWVAQRVFSRSRYLDLIRSNGGEVVLLEKKADYLIADHVRHDCPPGSVSYTFIDESIEKGEIQNPESHRAGPPEGTARAPGSLSRPAKGTRAAYTTEEDRVLYKWVHDRINAGGLANGNEIYKHLEKQILQHRPPSAFNIPDNAPPSPPSDAPAEPAPVPAQTSSTRPTTTTSGSSSRKANGSKQINSVEYTVDELTAQGLFEKEDWEMLYAFATDISGWEGDEYRQGWRRWAEGRRQTAGQWRQYFEKVVWPQWREDSDEKHDEIRIRVVQRQEKGDRQQASQADGSEGLPKQDEPEAEPSTPDSRAPNTKRKRTDPDDNLFESYLNEHHNGKSSSAYLVFAREKKWALWNERTDLSYAGLHKILVSQWDALSSEEKAPYFAQEAAEASRTANETVTLSSQVFLSSSTVVNETPKYIAEAYNKTLHQLREGFGTQEPYVDRQDKTTHPTKRQKSIPPNLGTPQDPVEVSSAGTDSQESTQDELPDSRPAERSIDDGEDSDMGGLEAIAPPPGVAEKYAGDPAPDSPTPRAPRYKAPSFDTQAILSSPSQGATLHALPLPARLTQLAEAEAEDSGDKLVSDASTTESLQEFSQIVNEDSYNRGGIMPLPQPHCSSPPQSPASSIASTGSGDPDPPLTPGEVDEYFEELHADGFPDEFIASALKHTRWRPELATEVLQAWKEQQPVPKKRGIWSDSDDEEVEGGDGAALARLERKHTLDGWGGVTERLNFLAKYRDAKA</sequence>
<dbReference type="OrthoDB" id="435460at2759"/>
<dbReference type="GO" id="GO:0042162">
    <property type="term" value="F:telomeric DNA binding"/>
    <property type="evidence" value="ECO:0007669"/>
    <property type="project" value="TreeGrafter"/>
</dbReference>
<keyword evidence="13" id="KW-1185">Reference proteome</keyword>
<feature type="compositionally biased region" description="Polar residues" evidence="10">
    <location>
        <begin position="606"/>
        <end position="623"/>
    </location>
</feature>
<dbReference type="AlphaFoldDB" id="A0A9W8XFZ6"/>
<evidence type="ECO:0000256" key="10">
    <source>
        <dbReference type="SAM" id="MobiDB-lite"/>
    </source>
</evidence>
<feature type="compositionally biased region" description="Low complexity" evidence="10">
    <location>
        <begin position="185"/>
        <end position="202"/>
    </location>
</feature>
<evidence type="ECO:0000256" key="8">
    <source>
        <dbReference type="PROSITE-ProRule" id="PRU00267"/>
    </source>
</evidence>
<dbReference type="GO" id="GO:0031848">
    <property type="term" value="P:protection from non-homologous end joining at telomere"/>
    <property type="evidence" value="ECO:0007669"/>
    <property type="project" value="TreeGrafter"/>
</dbReference>
<dbReference type="GO" id="GO:0070187">
    <property type="term" value="C:shelterin complex"/>
    <property type="evidence" value="ECO:0007669"/>
    <property type="project" value="TreeGrafter"/>
</dbReference>
<dbReference type="PROSITE" id="PS50118">
    <property type="entry name" value="HMG_BOX_2"/>
    <property type="match status" value="1"/>
</dbReference>
<dbReference type="CDD" id="cd11655">
    <property type="entry name" value="rap1_myb-like"/>
    <property type="match status" value="1"/>
</dbReference>
<keyword evidence="4" id="KW-0805">Transcription regulation</keyword>
<dbReference type="RefSeq" id="XP_056068518.1">
    <property type="nucleotide sequence ID" value="XM_056216962.1"/>
</dbReference>
<feature type="region of interest" description="Disordered" evidence="10">
    <location>
        <begin position="87"/>
        <end position="119"/>
    </location>
</feature>
<feature type="domain" description="HMG box" evidence="11">
    <location>
        <begin position="357"/>
        <end position="425"/>
    </location>
</feature>
<dbReference type="PANTHER" id="PTHR16466:SF6">
    <property type="entry name" value="TELOMERIC REPEAT-BINDING FACTOR 2-INTERACTING PROTEIN 1"/>
    <property type="match status" value="1"/>
</dbReference>
<dbReference type="Pfam" id="PF11626">
    <property type="entry name" value="Rap1_C"/>
    <property type="match status" value="1"/>
</dbReference>
<dbReference type="InterPro" id="IPR009071">
    <property type="entry name" value="HMG_box_dom"/>
</dbReference>
<name>A0A9W8XFZ6_9PLEO</name>
<feature type="compositionally biased region" description="Low complexity" evidence="10">
    <location>
        <begin position="636"/>
        <end position="651"/>
    </location>
</feature>
<feature type="DNA-binding region" description="HMG box" evidence="8">
    <location>
        <begin position="357"/>
        <end position="425"/>
    </location>
</feature>
<feature type="region of interest" description="Disordered" evidence="10">
    <location>
        <begin position="708"/>
        <end position="728"/>
    </location>
</feature>
<organism evidence="12 13">
    <name type="scientific">Didymosphaeria variabile</name>
    <dbReference type="NCBI Taxonomy" id="1932322"/>
    <lineage>
        <taxon>Eukaryota</taxon>
        <taxon>Fungi</taxon>
        <taxon>Dikarya</taxon>
        <taxon>Ascomycota</taxon>
        <taxon>Pezizomycotina</taxon>
        <taxon>Dothideomycetes</taxon>
        <taxon>Pleosporomycetidae</taxon>
        <taxon>Pleosporales</taxon>
        <taxon>Massarineae</taxon>
        <taxon>Didymosphaeriaceae</taxon>
        <taxon>Didymosphaeria</taxon>
    </lineage>
</organism>
<keyword evidence="3 9" id="KW-0779">Telomere</keyword>
<reference evidence="12" key="1">
    <citation type="submission" date="2022-10" db="EMBL/GenBank/DDBJ databases">
        <title>Tapping the CABI collections for fungal endophytes: first genome assemblies for Collariella, Neodidymelliopsis, Ascochyta clinopodiicola, Didymella pomorum, Didymosphaeria variabile, Neocosmospora piperis and Neocucurbitaria cava.</title>
        <authorList>
            <person name="Hill R."/>
        </authorList>
    </citation>
    <scope>NUCLEOTIDE SEQUENCE</scope>
    <source>
        <strain evidence="12">IMI 356815</strain>
    </source>
</reference>
<evidence type="ECO:0000256" key="4">
    <source>
        <dbReference type="ARBA" id="ARBA00023015"/>
    </source>
</evidence>
<evidence type="ECO:0000256" key="7">
    <source>
        <dbReference type="ARBA" id="ARBA00023242"/>
    </source>
</evidence>
<dbReference type="Pfam" id="PF00505">
    <property type="entry name" value="HMG_box"/>
    <property type="match status" value="1"/>
</dbReference>
<evidence type="ECO:0000256" key="9">
    <source>
        <dbReference type="RuleBase" id="RU367107"/>
    </source>
</evidence>
<dbReference type="GO" id="GO:0010833">
    <property type="term" value="P:telomere maintenance via telomere lengthening"/>
    <property type="evidence" value="ECO:0007669"/>
    <property type="project" value="UniProtKB-UniRule"/>
</dbReference>
<dbReference type="Gene3D" id="1.10.30.10">
    <property type="entry name" value="High mobility group box domain"/>
    <property type="match status" value="1"/>
</dbReference>
<feature type="compositionally biased region" description="Basic and acidic residues" evidence="10">
    <location>
        <begin position="510"/>
        <end position="520"/>
    </location>
</feature>
<dbReference type="Gene3D" id="1.10.10.2170">
    <property type="match status" value="1"/>
</dbReference>
<keyword evidence="7 8" id="KW-0539">Nucleus</keyword>
<evidence type="ECO:0000256" key="3">
    <source>
        <dbReference type="ARBA" id="ARBA00022895"/>
    </source>
</evidence>
<dbReference type="Pfam" id="PF16589">
    <property type="entry name" value="BRCT_2"/>
    <property type="match status" value="1"/>
</dbReference>
<dbReference type="Gene3D" id="1.10.10.60">
    <property type="entry name" value="Homeodomain-like"/>
    <property type="match status" value="1"/>
</dbReference>
<dbReference type="InterPro" id="IPR036910">
    <property type="entry name" value="HMG_box_dom_sf"/>
</dbReference>
<evidence type="ECO:0000256" key="2">
    <source>
        <dbReference type="ARBA" id="ARBA00022454"/>
    </source>
</evidence>
<proteinExistence type="inferred from homology"/>
<accession>A0A9W8XFZ6</accession>
<dbReference type="InterPro" id="IPR021661">
    <property type="entry name" value="Rap1_C"/>
</dbReference>
<evidence type="ECO:0000256" key="6">
    <source>
        <dbReference type="ARBA" id="ARBA00023163"/>
    </source>
</evidence>
<keyword evidence="8" id="KW-0238">DNA-binding</keyword>
<feature type="compositionally biased region" description="Basic and acidic residues" evidence="10">
    <location>
        <begin position="87"/>
        <end position="96"/>
    </location>
</feature>
<evidence type="ECO:0000313" key="13">
    <source>
        <dbReference type="Proteomes" id="UP001140513"/>
    </source>
</evidence>
<dbReference type="Proteomes" id="UP001140513">
    <property type="component" value="Unassembled WGS sequence"/>
</dbReference>
<feature type="region of interest" description="Disordered" evidence="10">
    <location>
        <begin position="590"/>
        <end position="668"/>
    </location>
</feature>
<feature type="compositionally biased region" description="Polar residues" evidence="10">
    <location>
        <begin position="564"/>
        <end position="576"/>
    </location>
</feature>
<evidence type="ECO:0000256" key="1">
    <source>
        <dbReference type="ARBA" id="ARBA00010467"/>
    </source>
</evidence>
<protein>
    <recommendedName>
        <fullName evidence="9">DNA-binding protein RAP1</fullName>
    </recommendedName>
</protein>
<comment type="function">
    <text evidence="9">Involved in the regulation of telomere length, clustering and has a specific role in telomere position effect (TPE).</text>
</comment>
<dbReference type="InterPro" id="IPR039595">
    <property type="entry name" value="TE2IP/Rap1"/>
</dbReference>
<dbReference type="SUPFAM" id="SSF47095">
    <property type="entry name" value="HMG-box"/>
    <property type="match status" value="1"/>
</dbReference>
<gene>
    <name evidence="12" type="ORF">N0V89_008204</name>
</gene>
<evidence type="ECO:0000259" key="11">
    <source>
        <dbReference type="PROSITE" id="PS50118"/>
    </source>
</evidence>
<keyword evidence="2 9" id="KW-0158">Chromosome</keyword>
<evidence type="ECO:0000313" key="12">
    <source>
        <dbReference type="EMBL" id="KAJ4349588.1"/>
    </source>
</evidence>
<dbReference type="EMBL" id="JAPEUX010000006">
    <property type="protein sequence ID" value="KAJ4349588.1"/>
    <property type="molecule type" value="Genomic_DNA"/>
</dbReference>
<dbReference type="GeneID" id="80911734"/>
<dbReference type="InterPro" id="IPR001357">
    <property type="entry name" value="BRCT_dom"/>
</dbReference>
<comment type="caution">
    <text evidence="12">The sequence shown here is derived from an EMBL/GenBank/DDBJ whole genome shotgun (WGS) entry which is preliminary data.</text>
</comment>
<dbReference type="SUPFAM" id="SSF46689">
    <property type="entry name" value="Homeodomain-like"/>
    <property type="match status" value="1"/>
</dbReference>